<evidence type="ECO:0000313" key="7">
    <source>
        <dbReference type="EMBL" id="QDO98388.1"/>
    </source>
</evidence>
<evidence type="ECO:0000256" key="3">
    <source>
        <dbReference type="ARBA" id="ARBA00022857"/>
    </source>
</evidence>
<comment type="similarity">
    <text evidence="5">Belongs to the nitroreductase family. HadB/RutE subfamily.</text>
</comment>
<dbReference type="GO" id="GO:0016491">
    <property type="term" value="F:oxidoreductase activity"/>
    <property type="evidence" value="ECO:0007669"/>
    <property type="project" value="UniProtKB-UniRule"/>
</dbReference>
<dbReference type="RefSeq" id="WP_144069369.1">
    <property type="nucleotide sequence ID" value="NZ_CP041636.1"/>
</dbReference>
<dbReference type="PANTHER" id="PTHR43543:SF1">
    <property type="entry name" value="MALONIC SEMIALDEHYDE REDUCTASE RUTE-RELATED"/>
    <property type="match status" value="1"/>
</dbReference>
<dbReference type="SUPFAM" id="SSF55469">
    <property type="entry name" value="FMN-dependent nitroreductase-like"/>
    <property type="match status" value="1"/>
</dbReference>
<dbReference type="HAMAP" id="MF_01204">
    <property type="entry name" value="Oxidoreductase_RutE_HadB"/>
    <property type="match status" value="1"/>
</dbReference>
<evidence type="ECO:0000256" key="2">
    <source>
        <dbReference type="ARBA" id="ARBA00022643"/>
    </source>
</evidence>
<accession>A0A516H3P0</accession>
<keyword evidence="4 5" id="KW-0560">Oxidoreductase</keyword>
<dbReference type="EC" id="1.-.-.-" evidence="5"/>
<name>A0A516H3P0_9PROT</name>
<gene>
    <name evidence="7" type="ORF">FNB15_14390</name>
</gene>
<dbReference type="KEGG" id="fer:FNB15_14390"/>
<dbReference type="Gene3D" id="3.40.109.10">
    <property type="entry name" value="NADH Oxidase"/>
    <property type="match status" value="1"/>
</dbReference>
<dbReference type="AlphaFoldDB" id="A0A516H3P0"/>
<evidence type="ECO:0000259" key="6">
    <source>
        <dbReference type="Pfam" id="PF00881"/>
    </source>
</evidence>
<sequence length="195" mass="21632">MTKISADALKQLFLDARTQNGFLDRPVSDEQLRELYDIAKMGATSMNTQPMRVLFLRTKEAKQRLAPALSPGNLDKTMAAPVTAIVARDMQFYEYMPEIWHNPTARDTFANNAPMAQATAVRNATLQGAYLMIAARAIGLDCGPMSGFDIAKVNAEFFPDGRCQTDFLCNIGYGDTSKLMGRQPRHAFERACTLL</sequence>
<keyword evidence="3 5" id="KW-0521">NADP</keyword>
<feature type="domain" description="Nitroreductase" evidence="6">
    <location>
        <begin position="18"/>
        <end position="157"/>
    </location>
</feature>
<dbReference type="Proteomes" id="UP000317496">
    <property type="component" value="Chromosome"/>
</dbReference>
<evidence type="ECO:0000313" key="8">
    <source>
        <dbReference type="Proteomes" id="UP000317496"/>
    </source>
</evidence>
<comment type="cofactor">
    <cofactor evidence="5">
        <name>FMN</name>
        <dbReference type="ChEBI" id="CHEBI:58210"/>
    </cofactor>
</comment>
<proteinExistence type="inferred from homology"/>
<organism evidence="7 8">
    <name type="scientific">Ferrovibrio terrae</name>
    <dbReference type="NCBI Taxonomy" id="2594003"/>
    <lineage>
        <taxon>Bacteria</taxon>
        <taxon>Pseudomonadati</taxon>
        <taxon>Pseudomonadota</taxon>
        <taxon>Alphaproteobacteria</taxon>
        <taxon>Rhodospirillales</taxon>
        <taxon>Rhodospirillaceae</taxon>
        <taxon>Ferrovibrio</taxon>
    </lineage>
</organism>
<reference evidence="7 8" key="1">
    <citation type="submission" date="2019-07" db="EMBL/GenBank/DDBJ databases">
        <title>Genome sequencing for Ferrovibrio sp. K5.</title>
        <authorList>
            <person name="Park S.-J."/>
        </authorList>
    </citation>
    <scope>NUCLEOTIDE SEQUENCE [LARGE SCALE GENOMIC DNA]</scope>
    <source>
        <strain evidence="7 8">K5</strain>
    </source>
</reference>
<evidence type="ECO:0000256" key="5">
    <source>
        <dbReference type="HAMAP-Rule" id="MF_01204"/>
    </source>
</evidence>
<dbReference type="EMBL" id="CP041636">
    <property type="protein sequence ID" value="QDO98388.1"/>
    <property type="molecule type" value="Genomic_DNA"/>
</dbReference>
<evidence type="ECO:0000256" key="4">
    <source>
        <dbReference type="ARBA" id="ARBA00023002"/>
    </source>
</evidence>
<dbReference type="NCBIfam" id="NF003768">
    <property type="entry name" value="PRK05365.1"/>
    <property type="match status" value="1"/>
</dbReference>
<dbReference type="PANTHER" id="PTHR43543">
    <property type="entry name" value="MALONIC SEMIALDEHYDE REDUCTASE RUTE-RELATED"/>
    <property type="match status" value="1"/>
</dbReference>
<dbReference type="InterPro" id="IPR000415">
    <property type="entry name" value="Nitroreductase-like"/>
</dbReference>
<dbReference type="InterPro" id="IPR023936">
    <property type="entry name" value="RutE-like"/>
</dbReference>
<dbReference type="OrthoDB" id="9784375at2"/>
<keyword evidence="2 5" id="KW-0288">FMN</keyword>
<protein>
    <recommendedName>
        <fullName evidence="5">Putative NADH dehydrogenase/NAD(P)H nitroreductase FNB15_14390</fullName>
        <ecNumber evidence="5">1.-.-.-</ecNumber>
    </recommendedName>
</protein>
<dbReference type="InterPro" id="IPR029479">
    <property type="entry name" value="Nitroreductase"/>
</dbReference>
<evidence type="ECO:0000256" key="1">
    <source>
        <dbReference type="ARBA" id="ARBA00022630"/>
    </source>
</evidence>
<keyword evidence="5" id="KW-0520">NAD</keyword>
<dbReference type="CDD" id="cd02148">
    <property type="entry name" value="RutE-like"/>
    <property type="match status" value="1"/>
</dbReference>
<dbReference type="Pfam" id="PF00881">
    <property type="entry name" value="Nitroreductase"/>
    <property type="match status" value="1"/>
</dbReference>
<keyword evidence="1 5" id="KW-0285">Flavoprotein</keyword>
<dbReference type="InterPro" id="IPR050461">
    <property type="entry name" value="Nitroreductase_HadB/RutE"/>
</dbReference>
<keyword evidence="8" id="KW-1185">Reference proteome</keyword>